<accession>A0ABU0I690</accession>
<evidence type="ECO:0000256" key="1">
    <source>
        <dbReference type="SAM" id="Phobius"/>
    </source>
</evidence>
<protein>
    <submittedName>
        <fullName evidence="2">Cytochrome bd-type quinol oxidase subunit 2</fullName>
    </submittedName>
</protein>
<name>A0ABU0I690_9HYPH</name>
<organism evidence="2 3">
    <name type="scientific">Rhizobium paknamense</name>
    <dbReference type="NCBI Taxonomy" id="1206817"/>
    <lineage>
        <taxon>Bacteria</taxon>
        <taxon>Pseudomonadati</taxon>
        <taxon>Pseudomonadota</taxon>
        <taxon>Alphaproteobacteria</taxon>
        <taxon>Hyphomicrobiales</taxon>
        <taxon>Rhizobiaceae</taxon>
        <taxon>Rhizobium/Agrobacterium group</taxon>
        <taxon>Rhizobium</taxon>
    </lineage>
</organism>
<dbReference type="Proteomes" id="UP001235269">
    <property type="component" value="Unassembled WGS sequence"/>
</dbReference>
<evidence type="ECO:0000313" key="3">
    <source>
        <dbReference type="Proteomes" id="UP001235269"/>
    </source>
</evidence>
<evidence type="ECO:0000313" key="2">
    <source>
        <dbReference type="EMBL" id="MDQ0453737.1"/>
    </source>
</evidence>
<sequence length="41" mass="4906">MNELQIFAFVVLPLSIAAGGWAYAWFWERRDRARRRMHPGE</sequence>
<dbReference type="RefSeq" id="WP_307155976.1">
    <property type="nucleotide sequence ID" value="NZ_JAUSWH010000001.1"/>
</dbReference>
<keyword evidence="1" id="KW-0812">Transmembrane</keyword>
<reference evidence="2 3" key="1">
    <citation type="submission" date="2023-07" db="EMBL/GenBank/DDBJ databases">
        <title>Genomic Encyclopedia of Type Strains, Phase IV (KMG-IV): sequencing the most valuable type-strain genomes for metagenomic binning, comparative biology and taxonomic classification.</title>
        <authorList>
            <person name="Goeker M."/>
        </authorList>
    </citation>
    <scope>NUCLEOTIDE SEQUENCE [LARGE SCALE GENOMIC DNA]</scope>
    <source>
        <strain evidence="2 3">DSM 100301</strain>
    </source>
</reference>
<feature type="transmembrane region" description="Helical" evidence="1">
    <location>
        <begin position="6"/>
        <end position="27"/>
    </location>
</feature>
<dbReference type="EMBL" id="JAUSWH010000001">
    <property type="protein sequence ID" value="MDQ0453737.1"/>
    <property type="molecule type" value="Genomic_DNA"/>
</dbReference>
<gene>
    <name evidence="2" type="ORF">QO005_000052</name>
</gene>
<comment type="caution">
    <text evidence="2">The sequence shown here is derived from an EMBL/GenBank/DDBJ whole genome shotgun (WGS) entry which is preliminary data.</text>
</comment>
<proteinExistence type="predicted"/>
<keyword evidence="1" id="KW-0472">Membrane</keyword>
<keyword evidence="1" id="KW-1133">Transmembrane helix</keyword>
<keyword evidence="3" id="KW-1185">Reference proteome</keyword>